<proteinExistence type="predicted"/>
<name>A0A0E1XAV9_9HYPH</name>
<organism evidence="1">
    <name type="scientific">Brucella pinnipedialis M292/94/1</name>
    <dbReference type="NCBI Taxonomy" id="520462"/>
    <lineage>
        <taxon>Bacteria</taxon>
        <taxon>Pseudomonadati</taxon>
        <taxon>Pseudomonadota</taxon>
        <taxon>Alphaproteobacteria</taxon>
        <taxon>Hyphomicrobiales</taxon>
        <taxon>Brucellaceae</taxon>
        <taxon>Brucella/Ochrobactrum group</taxon>
        <taxon>Brucella</taxon>
    </lineage>
</organism>
<evidence type="ECO:0000313" key="1">
    <source>
        <dbReference type="EMBL" id="EEZ30377.1"/>
    </source>
</evidence>
<dbReference type="Proteomes" id="UP000004659">
    <property type="component" value="Unassembled WGS sequence"/>
</dbReference>
<accession>A0A0E1XAV9</accession>
<dbReference type="GeneID" id="93015063"/>
<dbReference type="EMBL" id="EQ999546">
    <property type="protein sequence ID" value="EEZ30377.1"/>
    <property type="molecule type" value="Genomic_DNA"/>
</dbReference>
<reference evidence="1" key="1">
    <citation type="submission" date="2009-01" db="EMBL/GenBank/DDBJ databases">
        <title>The Genome Sequence of Brucella pinnipedialis M292/94/1.</title>
        <authorList>
            <consortium name="The Broad Institute Genome Sequencing Platform"/>
            <person name="Ward D."/>
            <person name="Young S.K."/>
            <person name="Kodira C.D."/>
            <person name="Zeng Q."/>
            <person name="Koehrsen M."/>
            <person name="Alvarado L."/>
            <person name="Berlin A."/>
            <person name="Borenstein D."/>
            <person name="Chen Z."/>
            <person name="Engels R."/>
            <person name="Freedman E."/>
            <person name="Gellesch M."/>
            <person name="Goldberg J."/>
            <person name="Griggs A."/>
            <person name="Gujja S."/>
            <person name="Heiman D."/>
            <person name="Hepburn T."/>
            <person name="Howarth C."/>
            <person name="Jen D."/>
            <person name="Larson L."/>
            <person name="Lewis B."/>
            <person name="Mehta T."/>
            <person name="Park D."/>
            <person name="Pearson M."/>
            <person name="Roberts A."/>
            <person name="Saif S."/>
            <person name="Shea T."/>
            <person name="Shenoy N."/>
            <person name="Sisk P."/>
            <person name="Stolte C."/>
            <person name="Sykes S."/>
            <person name="Walk T."/>
            <person name="White J."/>
            <person name="Yandava C."/>
            <person name="Whatmore A.M."/>
            <person name="Perrett L.L."/>
            <person name="O'Callaghan D."/>
            <person name="Nusbaum C."/>
            <person name="Galagan J."/>
            <person name="Birren B."/>
        </authorList>
    </citation>
    <scope>NUCLEOTIDE SEQUENCE [LARGE SCALE GENOMIC DNA]</scope>
    <source>
        <strain evidence="1">M292/94/1</strain>
    </source>
</reference>
<protein>
    <submittedName>
        <fullName evidence="1">Uncharacterized protein</fullName>
    </submittedName>
</protein>
<dbReference type="AlphaFoldDB" id="A0A0E1XAV9"/>
<gene>
    <name evidence="1" type="ORF">BALG_00496</name>
</gene>
<dbReference type="RefSeq" id="WP_002965441.1">
    <property type="nucleotide sequence ID" value="NZ_EQ999546.1"/>
</dbReference>
<dbReference type="HOGENOM" id="CLU_2567162_0_0_5"/>
<sequence length="81" mass="9370">MKAEKGKNAIAYCRRHREKLARFSVGPETNLLRKQKSDFLPSHGKSYKNYAIYLAWARAAPETERPASARLCVRNYFPRLA</sequence>